<proteinExistence type="predicted"/>
<dbReference type="Proteomes" id="UP001597525">
    <property type="component" value="Unassembled WGS sequence"/>
</dbReference>
<accession>A0ABW6BKN3</accession>
<evidence type="ECO:0000313" key="2">
    <source>
        <dbReference type="EMBL" id="MFD2969837.1"/>
    </source>
</evidence>
<protein>
    <recommendedName>
        <fullName evidence="4">DUF421 domain-containing protein</fullName>
    </recommendedName>
</protein>
<dbReference type="PANTHER" id="PTHR34582">
    <property type="entry name" value="UPF0702 TRANSMEMBRANE PROTEIN YCAP"/>
    <property type="match status" value="1"/>
</dbReference>
<organism evidence="2 3">
    <name type="scientific">Sphingobacterium bambusae</name>
    <dbReference type="NCBI Taxonomy" id="662858"/>
    <lineage>
        <taxon>Bacteria</taxon>
        <taxon>Pseudomonadati</taxon>
        <taxon>Bacteroidota</taxon>
        <taxon>Sphingobacteriia</taxon>
        <taxon>Sphingobacteriales</taxon>
        <taxon>Sphingobacteriaceae</taxon>
        <taxon>Sphingobacterium</taxon>
    </lineage>
</organism>
<evidence type="ECO:0000313" key="3">
    <source>
        <dbReference type="Proteomes" id="UP001597525"/>
    </source>
</evidence>
<name>A0ABW6BKN3_9SPHI</name>
<keyword evidence="3" id="KW-1185">Reference proteome</keyword>
<comment type="caution">
    <text evidence="2">The sequence shown here is derived from an EMBL/GenBank/DDBJ whole genome shotgun (WGS) entry which is preliminary data.</text>
</comment>
<feature type="transmembrane region" description="Helical" evidence="1">
    <location>
        <begin position="43"/>
        <end position="63"/>
    </location>
</feature>
<feature type="transmembrane region" description="Helical" evidence="1">
    <location>
        <begin position="21"/>
        <end position="37"/>
    </location>
</feature>
<dbReference type="RefSeq" id="WP_320183326.1">
    <property type="nucleotide sequence ID" value="NZ_CP138332.1"/>
</dbReference>
<sequence length="88" mass="9712">MIIAIRLTGKKELSQLNTSDVVLILLISNAVQNAMVGPDTSLLGGLIAASVLFLLNFLLKTFLFKNAKWRGILNQKPEILIHHGKARF</sequence>
<dbReference type="PANTHER" id="PTHR34582:SF6">
    <property type="entry name" value="UPF0702 TRANSMEMBRANE PROTEIN YCAP"/>
    <property type="match status" value="1"/>
</dbReference>
<evidence type="ECO:0008006" key="4">
    <source>
        <dbReference type="Google" id="ProtNLM"/>
    </source>
</evidence>
<reference evidence="3" key="1">
    <citation type="journal article" date="2019" name="Int. J. Syst. Evol. Microbiol.">
        <title>The Global Catalogue of Microorganisms (GCM) 10K type strain sequencing project: providing services to taxonomists for standard genome sequencing and annotation.</title>
        <authorList>
            <consortium name="The Broad Institute Genomics Platform"/>
            <consortium name="The Broad Institute Genome Sequencing Center for Infectious Disease"/>
            <person name="Wu L."/>
            <person name="Ma J."/>
        </authorList>
    </citation>
    <scope>NUCLEOTIDE SEQUENCE [LARGE SCALE GENOMIC DNA]</scope>
    <source>
        <strain evidence="3">KCTC 22814</strain>
    </source>
</reference>
<dbReference type="EMBL" id="JBHUPB010000015">
    <property type="protein sequence ID" value="MFD2969837.1"/>
    <property type="molecule type" value="Genomic_DNA"/>
</dbReference>
<keyword evidence="1" id="KW-1133">Transmembrane helix</keyword>
<keyword evidence="1" id="KW-0812">Transmembrane</keyword>
<keyword evidence="1" id="KW-0472">Membrane</keyword>
<gene>
    <name evidence="2" type="ORF">ACFS7Y_20785</name>
</gene>
<evidence type="ECO:0000256" key="1">
    <source>
        <dbReference type="SAM" id="Phobius"/>
    </source>
</evidence>